<dbReference type="PANTHER" id="PTHR45786">
    <property type="entry name" value="DNA BINDING PROTEIN-LIKE"/>
    <property type="match status" value="1"/>
</dbReference>
<dbReference type="OrthoDB" id="6597836at2759"/>
<evidence type="ECO:0008006" key="3">
    <source>
        <dbReference type="Google" id="ProtNLM"/>
    </source>
</evidence>
<dbReference type="AlphaFoldDB" id="A0A4C1WS89"/>
<gene>
    <name evidence="1" type="ORF">EVAR_36463_1</name>
</gene>
<dbReference type="EMBL" id="BGZK01000642">
    <property type="protein sequence ID" value="GBP54248.1"/>
    <property type="molecule type" value="Genomic_DNA"/>
</dbReference>
<name>A0A4C1WS89_EUMVA</name>
<accession>A0A4C1WS89</accession>
<sequence length="340" mass="38309">MAYPGRYNAPAVSEAVLLVDEVKGPKDILLQGKDYQLRSASELHRSYDPLQYPVMGEDGYYLTSLQRGTAQQFNAFRLMAFADDEVLMFFGQSASALNAETNRALAHVKDWGDRNKLRFAPSKTKAMVLTKKLKFDVPVIRMGNIEIALVDEIRLLGLTIDKRLTFTPKACKKAANIYKSIARAAKHSIELKAWRAYRTVSLHSALILARLLPLDIQVRKAAKLYEVKRGKELGDIYADQDLERPLDFHVLPHPSHTPEFGFESVENLDPSIMNQLAIVGPHIYTDGSRIEDKISAALTEWRDGMESGNSAYSLESFCTVFHAEIFALHRAIRRVKKGKD</sequence>
<dbReference type="PANTHER" id="PTHR45786:SF74">
    <property type="entry name" value="ATP-DEPENDENT DNA HELICASE"/>
    <property type="match status" value="1"/>
</dbReference>
<keyword evidence="2" id="KW-1185">Reference proteome</keyword>
<protein>
    <recommendedName>
        <fullName evidence="3">115 kDa protein in type-1 retrotransposable element R1DM</fullName>
    </recommendedName>
</protein>
<organism evidence="1 2">
    <name type="scientific">Eumeta variegata</name>
    <name type="common">Bagworm moth</name>
    <name type="synonym">Eumeta japonica</name>
    <dbReference type="NCBI Taxonomy" id="151549"/>
    <lineage>
        <taxon>Eukaryota</taxon>
        <taxon>Metazoa</taxon>
        <taxon>Ecdysozoa</taxon>
        <taxon>Arthropoda</taxon>
        <taxon>Hexapoda</taxon>
        <taxon>Insecta</taxon>
        <taxon>Pterygota</taxon>
        <taxon>Neoptera</taxon>
        <taxon>Endopterygota</taxon>
        <taxon>Lepidoptera</taxon>
        <taxon>Glossata</taxon>
        <taxon>Ditrysia</taxon>
        <taxon>Tineoidea</taxon>
        <taxon>Psychidae</taxon>
        <taxon>Oiketicinae</taxon>
        <taxon>Eumeta</taxon>
    </lineage>
</organism>
<proteinExistence type="predicted"/>
<evidence type="ECO:0000313" key="2">
    <source>
        <dbReference type="Proteomes" id="UP000299102"/>
    </source>
</evidence>
<dbReference type="Proteomes" id="UP000299102">
    <property type="component" value="Unassembled WGS sequence"/>
</dbReference>
<reference evidence="1 2" key="1">
    <citation type="journal article" date="2019" name="Commun. Biol.">
        <title>The bagworm genome reveals a unique fibroin gene that provides high tensile strength.</title>
        <authorList>
            <person name="Kono N."/>
            <person name="Nakamura H."/>
            <person name="Ohtoshi R."/>
            <person name="Tomita M."/>
            <person name="Numata K."/>
            <person name="Arakawa K."/>
        </authorList>
    </citation>
    <scope>NUCLEOTIDE SEQUENCE [LARGE SCALE GENOMIC DNA]</scope>
</reference>
<comment type="caution">
    <text evidence="1">The sequence shown here is derived from an EMBL/GenBank/DDBJ whole genome shotgun (WGS) entry which is preliminary data.</text>
</comment>
<evidence type="ECO:0000313" key="1">
    <source>
        <dbReference type="EMBL" id="GBP54248.1"/>
    </source>
</evidence>